<sequence>MSLHARKMNHSRDVATQASAQQEAVGYMIDEQGREIPITEQMIQRACATLHENWIPPIPSGRAGVHR</sequence>
<gene>
    <name evidence="1" type="ORF">SAMN05216421_1628</name>
</gene>
<dbReference type="AlphaFoldDB" id="A0A1H1SNI7"/>
<evidence type="ECO:0000313" key="2">
    <source>
        <dbReference type="Proteomes" id="UP000243207"/>
    </source>
</evidence>
<reference evidence="2" key="1">
    <citation type="submission" date="2016-10" db="EMBL/GenBank/DDBJ databases">
        <authorList>
            <person name="Varghese N."/>
            <person name="Submissions S."/>
        </authorList>
    </citation>
    <scope>NUCLEOTIDE SEQUENCE [LARGE SCALE GENOMIC DNA]</scope>
    <source>
        <strain evidence="2">NRRL B-51270</strain>
    </source>
</reference>
<dbReference type="OrthoDB" id="7019010at2"/>
<dbReference type="NCBIfam" id="NF045613">
    <property type="entry name" value="PA1571_fam"/>
    <property type="match status" value="1"/>
</dbReference>
<dbReference type="InterPro" id="IPR054635">
    <property type="entry name" value="PA1571-like"/>
</dbReference>
<protein>
    <submittedName>
        <fullName evidence="1">Uncharacterized protein</fullName>
    </submittedName>
</protein>
<proteinExistence type="predicted"/>
<organism evidence="1 2">
    <name type="scientific">Halopseudomonas xinjiangensis</name>
    <dbReference type="NCBI Taxonomy" id="487184"/>
    <lineage>
        <taxon>Bacteria</taxon>
        <taxon>Pseudomonadati</taxon>
        <taxon>Pseudomonadota</taxon>
        <taxon>Gammaproteobacteria</taxon>
        <taxon>Pseudomonadales</taxon>
        <taxon>Pseudomonadaceae</taxon>
        <taxon>Halopseudomonas</taxon>
    </lineage>
</organism>
<dbReference type="EMBL" id="LT629736">
    <property type="protein sequence ID" value="SDS49423.1"/>
    <property type="molecule type" value="Genomic_DNA"/>
</dbReference>
<accession>A0A1H1SNI7</accession>
<name>A0A1H1SNI7_9GAMM</name>
<keyword evidence="2" id="KW-1185">Reference proteome</keyword>
<evidence type="ECO:0000313" key="1">
    <source>
        <dbReference type="EMBL" id="SDS49423.1"/>
    </source>
</evidence>
<dbReference type="Proteomes" id="UP000243207">
    <property type="component" value="Chromosome I"/>
</dbReference>
<dbReference type="RefSeq" id="WP_093392965.1">
    <property type="nucleotide sequence ID" value="NZ_LT629736.1"/>
</dbReference>